<dbReference type="GO" id="GO:0046983">
    <property type="term" value="F:protein dimerization activity"/>
    <property type="evidence" value="ECO:0007669"/>
    <property type="project" value="InterPro"/>
</dbReference>
<evidence type="ECO:0000256" key="16">
    <source>
        <dbReference type="SAM" id="Coils"/>
    </source>
</evidence>
<evidence type="ECO:0000256" key="3">
    <source>
        <dbReference type="ARBA" id="ARBA00004496"/>
    </source>
</evidence>
<feature type="coiled-coil region" evidence="16">
    <location>
        <begin position="26"/>
        <end position="60"/>
    </location>
</feature>
<dbReference type="PRINTS" id="PR00344">
    <property type="entry name" value="BCTRLSENSOR"/>
</dbReference>
<keyword evidence="16" id="KW-0175">Coiled coil</keyword>
<evidence type="ECO:0000259" key="17">
    <source>
        <dbReference type="PROSITE" id="PS50109"/>
    </source>
</evidence>
<dbReference type="CDD" id="cd16917">
    <property type="entry name" value="HATPase_UhpB-NarQ-NarX-like"/>
    <property type="match status" value="1"/>
</dbReference>
<evidence type="ECO:0000256" key="9">
    <source>
        <dbReference type="ARBA" id="ARBA00022723"/>
    </source>
</evidence>
<dbReference type="EC" id="2.7.13.3" evidence="4"/>
<proteinExistence type="predicted"/>
<comment type="function">
    <text evidence="14">Member of the two-component regulatory system NreB/NreC involved in the control of dissimilatory nitrate/nitrite reduction in response to oxygen. NreB functions as a direct oxygen sensor histidine kinase which is autophosphorylated, in the absence of oxygen, probably at the conserved histidine residue, and transfers its phosphate group probably to a conserved aspartate residue of NreC. NreB/NreC activates the expression of the nitrate (narGHJI) and nitrite (nir) reductase operons, as well as the putative nitrate transporter gene narT.</text>
</comment>
<evidence type="ECO:0000256" key="15">
    <source>
        <dbReference type="ARBA" id="ARBA00030800"/>
    </source>
</evidence>
<comment type="catalytic activity">
    <reaction evidence="1">
        <text>ATP + protein L-histidine = ADP + protein N-phospho-L-histidine.</text>
        <dbReference type="EC" id="2.7.13.3"/>
    </reaction>
</comment>
<evidence type="ECO:0000313" key="18">
    <source>
        <dbReference type="EMBL" id="RXE60047.1"/>
    </source>
</evidence>
<dbReference type="Pfam" id="PF07730">
    <property type="entry name" value="HisKA_3"/>
    <property type="match status" value="1"/>
</dbReference>
<dbReference type="InterPro" id="IPR005467">
    <property type="entry name" value="His_kinase_dom"/>
</dbReference>
<keyword evidence="11" id="KW-0408">Iron</keyword>
<dbReference type="InterPro" id="IPR016381">
    <property type="entry name" value="Sig_transdc_His_kinase_DegS"/>
</dbReference>
<evidence type="ECO:0000256" key="4">
    <source>
        <dbReference type="ARBA" id="ARBA00012438"/>
    </source>
</evidence>
<dbReference type="InterPro" id="IPR011712">
    <property type="entry name" value="Sig_transdc_His_kin_sub3_dim/P"/>
</dbReference>
<dbReference type="InterPro" id="IPR004358">
    <property type="entry name" value="Sig_transdc_His_kin-like_C"/>
</dbReference>
<dbReference type="InterPro" id="IPR008595">
    <property type="entry name" value="DegS"/>
</dbReference>
<evidence type="ECO:0000256" key="12">
    <source>
        <dbReference type="ARBA" id="ARBA00023012"/>
    </source>
</evidence>
<organism evidence="18 19">
    <name type="scientific">Acetivibrio mesophilus</name>
    <dbReference type="NCBI Taxonomy" id="2487273"/>
    <lineage>
        <taxon>Bacteria</taxon>
        <taxon>Bacillati</taxon>
        <taxon>Bacillota</taxon>
        <taxon>Clostridia</taxon>
        <taxon>Eubacteriales</taxon>
        <taxon>Oscillospiraceae</taxon>
        <taxon>Acetivibrio</taxon>
    </lineage>
</organism>
<dbReference type="InterPro" id="IPR036890">
    <property type="entry name" value="HATPase_C_sf"/>
</dbReference>
<comment type="caution">
    <text evidence="18">The sequence shown here is derived from an EMBL/GenBank/DDBJ whole genome shotgun (WGS) entry which is preliminary data.</text>
</comment>
<dbReference type="Pfam" id="PF02518">
    <property type="entry name" value="HATPase_c"/>
    <property type="match status" value="1"/>
</dbReference>
<dbReference type="Proteomes" id="UP000289166">
    <property type="component" value="Unassembled WGS sequence"/>
</dbReference>
<dbReference type="OrthoDB" id="9781904at2"/>
<dbReference type="PROSITE" id="PS50109">
    <property type="entry name" value="HIS_KIN"/>
    <property type="match status" value="1"/>
</dbReference>
<dbReference type="RefSeq" id="WP_069193289.1">
    <property type="nucleotide sequence ID" value="NZ_RLII01000003.1"/>
</dbReference>
<keyword evidence="13" id="KW-0411">Iron-sulfur</keyword>
<evidence type="ECO:0000256" key="14">
    <source>
        <dbReference type="ARBA" id="ARBA00024827"/>
    </source>
</evidence>
<keyword evidence="6" id="KW-0004">4Fe-4S</keyword>
<evidence type="ECO:0000256" key="2">
    <source>
        <dbReference type="ARBA" id="ARBA00001966"/>
    </source>
</evidence>
<dbReference type="Pfam" id="PF05384">
    <property type="entry name" value="DegS"/>
    <property type="match status" value="1"/>
</dbReference>
<keyword evidence="12" id="KW-0902">Two-component regulatory system</keyword>
<evidence type="ECO:0000256" key="5">
    <source>
        <dbReference type="ARBA" id="ARBA00017322"/>
    </source>
</evidence>
<gene>
    <name evidence="18" type="ORF">EFD62_04640</name>
</gene>
<dbReference type="EMBL" id="RLII01000003">
    <property type="protein sequence ID" value="RXE60047.1"/>
    <property type="molecule type" value="Genomic_DNA"/>
</dbReference>
<evidence type="ECO:0000256" key="1">
    <source>
        <dbReference type="ARBA" id="ARBA00000085"/>
    </source>
</evidence>
<keyword evidence="10 18" id="KW-0418">Kinase</keyword>
<sequence>MANNRVDTSNLDQIIKKTVEAINNSKAELFDIAEGARKECVRLEKELEELKLKTAEVIESVQLLEIALKESKKQLMFVSKSYDKYSEDEIRKTYENADNIRVELAVKREREQYYIRRRNELELRLKEAYKTVKKADNLISQIGASLSYLTGDLENVSLQLEDLRQRQLLGIQIIKAQEEERQRVAREIHDGPAQSMSNIVLKAEICERLVDSEPEKAKDELKILKSVVRDTLGDVRKIIYDLRPMSLDDLGLIPTLQRYIETYQEESKIAVSFKTRGTCDQLKPVVSLTVFRLVQEAINNIKKHAHASKVTINLEFLEKELKLYIVDNGVGFDIDSLKTRGHNNNGGFGLISMRERVQLLDGNFEINSTIGKGTRLYITVPLIPEEGVSDG</sequence>
<dbReference type="GO" id="GO:0046872">
    <property type="term" value="F:metal ion binding"/>
    <property type="evidence" value="ECO:0007669"/>
    <property type="project" value="UniProtKB-KW"/>
</dbReference>
<comment type="subcellular location">
    <subcellularLocation>
        <location evidence="3">Cytoplasm</location>
    </subcellularLocation>
</comment>
<dbReference type="GO" id="GO:0000155">
    <property type="term" value="F:phosphorelay sensor kinase activity"/>
    <property type="evidence" value="ECO:0007669"/>
    <property type="project" value="InterPro"/>
</dbReference>
<keyword evidence="9" id="KW-0479">Metal-binding</keyword>
<dbReference type="SMART" id="SM00387">
    <property type="entry name" value="HATPase_c"/>
    <property type="match status" value="1"/>
</dbReference>
<dbReference type="PANTHER" id="PTHR24421:SF55">
    <property type="entry name" value="SENSOR HISTIDINE KINASE YDFH"/>
    <property type="match status" value="1"/>
</dbReference>
<dbReference type="SUPFAM" id="SSF55874">
    <property type="entry name" value="ATPase domain of HSP90 chaperone/DNA topoisomerase II/histidine kinase"/>
    <property type="match status" value="1"/>
</dbReference>
<evidence type="ECO:0000256" key="13">
    <source>
        <dbReference type="ARBA" id="ARBA00023014"/>
    </source>
</evidence>
<protein>
    <recommendedName>
        <fullName evidence="5">Oxygen sensor histidine kinase NreB</fullName>
        <ecNumber evidence="4">2.7.13.3</ecNumber>
    </recommendedName>
    <alternativeName>
        <fullName evidence="15">Nitrogen regulation protein B</fullName>
    </alternativeName>
</protein>
<feature type="domain" description="Histidine kinase" evidence="17">
    <location>
        <begin position="183"/>
        <end position="384"/>
    </location>
</feature>
<dbReference type="GO" id="GO:0016020">
    <property type="term" value="C:membrane"/>
    <property type="evidence" value="ECO:0007669"/>
    <property type="project" value="InterPro"/>
</dbReference>
<evidence type="ECO:0000256" key="10">
    <source>
        <dbReference type="ARBA" id="ARBA00022777"/>
    </source>
</evidence>
<dbReference type="Gene3D" id="3.30.565.10">
    <property type="entry name" value="Histidine kinase-like ATPase, C-terminal domain"/>
    <property type="match status" value="1"/>
</dbReference>
<accession>A0A4Q0I7V0</accession>
<keyword evidence="8" id="KW-0808">Transferase</keyword>
<name>A0A4Q0I7V0_9FIRM</name>
<dbReference type="InterPro" id="IPR003594">
    <property type="entry name" value="HATPase_dom"/>
</dbReference>
<evidence type="ECO:0000256" key="7">
    <source>
        <dbReference type="ARBA" id="ARBA00022490"/>
    </source>
</evidence>
<dbReference type="GO" id="GO:0051539">
    <property type="term" value="F:4 iron, 4 sulfur cluster binding"/>
    <property type="evidence" value="ECO:0007669"/>
    <property type="project" value="UniProtKB-KW"/>
</dbReference>
<evidence type="ECO:0000256" key="8">
    <source>
        <dbReference type="ARBA" id="ARBA00022679"/>
    </source>
</evidence>
<dbReference type="PANTHER" id="PTHR24421">
    <property type="entry name" value="NITRATE/NITRITE SENSOR PROTEIN NARX-RELATED"/>
    <property type="match status" value="1"/>
</dbReference>
<dbReference type="AlphaFoldDB" id="A0A4Q0I7V0"/>
<keyword evidence="7" id="KW-0963">Cytoplasm</keyword>
<keyword evidence="19" id="KW-1185">Reference proteome</keyword>
<evidence type="ECO:0000313" key="19">
    <source>
        <dbReference type="Proteomes" id="UP000289166"/>
    </source>
</evidence>
<evidence type="ECO:0000256" key="6">
    <source>
        <dbReference type="ARBA" id="ARBA00022485"/>
    </source>
</evidence>
<reference evidence="19" key="1">
    <citation type="submission" date="2018-11" db="EMBL/GenBank/DDBJ databases">
        <title>Genome sequencing of a novel mesophilic and cellulolytic organism within the genus Hungateiclostridium.</title>
        <authorList>
            <person name="Rettenmaier R."/>
            <person name="Liebl W."/>
            <person name="Zverlov V."/>
        </authorList>
    </citation>
    <scope>NUCLEOTIDE SEQUENCE [LARGE SCALE GENOMIC DNA]</scope>
    <source>
        <strain evidence="19">N2K1</strain>
    </source>
</reference>
<evidence type="ECO:0000256" key="11">
    <source>
        <dbReference type="ARBA" id="ARBA00023004"/>
    </source>
</evidence>
<dbReference type="Gene3D" id="1.20.5.1930">
    <property type="match status" value="1"/>
</dbReference>
<dbReference type="InterPro" id="IPR050482">
    <property type="entry name" value="Sensor_HK_TwoCompSys"/>
</dbReference>
<dbReference type="GO" id="GO:0005737">
    <property type="term" value="C:cytoplasm"/>
    <property type="evidence" value="ECO:0007669"/>
    <property type="project" value="UniProtKB-SubCell"/>
</dbReference>
<dbReference type="PIRSF" id="PIRSF003169">
    <property type="entry name" value="STHK_DegS"/>
    <property type="match status" value="1"/>
</dbReference>
<comment type="cofactor">
    <cofactor evidence="2">
        <name>[4Fe-4S] cluster</name>
        <dbReference type="ChEBI" id="CHEBI:49883"/>
    </cofactor>
</comment>